<keyword evidence="13" id="KW-1185">Reference proteome</keyword>
<organism evidence="12 13">
    <name type="scientific">Halopenitus persicus</name>
    <dbReference type="NCBI Taxonomy" id="1048396"/>
    <lineage>
        <taxon>Archaea</taxon>
        <taxon>Methanobacteriati</taxon>
        <taxon>Methanobacteriota</taxon>
        <taxon>Stenosarchaea group</taxon>
        <taxon>Halobacteria</taxon>
        <taxon>Halobacteriales</taxon>
        <taxon>Haloferacaceae</taxon>
        <taxon>Halopenitus</taxon>
    </lineage>
</organism>
<dbReference type="PROSITE" id="PS50113">
    <property type="entry name" value="PAC"/>
    <property type="match status" value="5"/>
</dbReference>
<dbReference type="InterPro" id="IPR000700">
    <property type="entry name" value="PAS-assoc_C"/>
</dbReference>
<evidence type="ECO:0000256" key="6">
    <source>
        <dbReference type="PROSITE-ProRule" id="PRU00169"/>
    </source>
</evidence>
<dbReference type="Gene3D" id="3.40.50.2300">
    <property type="match status" value="1"/>
</dbReference>
<dbReference type="Pfam" id="PF02518">
    <property type="entry name" value="HATPase_c"/>
    <property type="match status" value="1"/>
</dbReference>
<dbReference type="EC" id="2.7.13.3" evidence="2"/>
<dbReference type="SMART" id="SM00387">
    <property type="entry name" value="HATPase_c"/>
    <property type="match status" value="1"/>
</dbReference>
<feature type="domain" description="PAS" evidence="10">
    <location>
        <begin position="139"/>
        <end position="212"/>
    </location>
</feature>
<evidence type="ECO:0000256" key="4">
    <source>
        <dbReference type="ARBA" id="ARBA00022679"/>
    </source>
</evidence>
<dbReference type="RefSeq" id="WP_092730860.1">
    <property type="nucleotide sequence ID" value="NZ_FNPC01000002.1"/>
</dbReference>
<dbReference type="OrthoDB" id="8127at2157"/>
<feature type="domain" description="PAS" evidence="10">
    <location>
        <begin position="394"/>
        <end position="464"/>
    </location>
</feature>
<dbReference type="PROSITE" id="PS50109">
    <property type="entry name" value="HIS_KIN"/>
    <property type="match status" value="1"/>
</dbReference>
<evidence type="ECO:0000259" key="8">
    <source>
        <dbReference type="PROSITE" id="PS50109"/>
    </source>
</evidence>
<dbReference type="SMART" id="SM00091">
    <property type="entry name" value="PAS"/>
    <property type="match status" value="5"/>
</dbReference>
<dbReference type="InterPro" id="IPR003661">
    <property type="entry name" value="HisK_dim/P_dom"/>
</dbReference>
<dbReference type="InterPro" id="IPR000014">
    <property type="entry name" value="PAS"/>
</dbReference>
<evidence type="ECO:0000256" key="2">
    <source>
        <dbReference type="ARBA" id="ARBA00012438"/>
    </source>
</evidence>
<dbReference type="Pfam" id="PF00512">
    <property type="entry name" value="HisKA"/>
    <property type="match status" value="1"/>
</dbReference>
<keyword evidence="3 6" id="KW-0597">Phosphoprotein</keyword>
<dbReference type="NCBIfam" id="TIGR00229">
    <property type="entry name" value="sensory_box"/>
    <property type="match status" value="5"/>
</dbReference>
<feature type="domain" description="PAC" evidence="11">
    <location>
        <begin position="719"/>
        <end position="769"/>
    </location>
</feature>
<dbReference type="InterPro" id="IPR052162">
    <property type="entry name" value="Sensor_kinase/Photoreceptor"/>
</dbReference>
<evidence type="ECO:0000256" key="7">
    <source>
        <dbReference type="SAM" id="Coils"/>
    </source>
</evidence>
<dbReference type="InterPro" id="IPR036097">
    <property type="entry name" value="HisK_dim/P_sf"/>
</dbReference>
<feature type="domain" description="PAS" evidence="10">
    <location>
        <begin position="644"/>
        <end position="714"/>
    </location>
</feature>
<feature type="domain" description="Histidine kinase" evidence="8">
    <location>
        <begin position="780"/>
        <end position="974"/>
    </location>
</feature>
<dbReference type="InterPro" id="IPR011006">
    <property type="entry name" value="CheY-like_superfamily"/>
</dbReference>
<gene>
    <name evidence="12" type="ORF">SAMN05216564_10265</name>
</gene>
<feature type="modified residue" description="4-aspartylphosphate" evidence="6">
    <location>
        <position position="60"/>
    </location>
</feature>
<dbReference type="Gene3D" id="3.30.450.20">
    <property type="entry name" value="PAS domain"/>
    <property type="match status" value="5"/>
</dbReference>
<dbReference type="InterPro" id="IPR003594">
    <property type="entry name" value="HATPase_dom"/>
</dbReference>
<accession>A0A1H3FIM1</accession>
<dbReference type="AlphaFoldDB" id="A0A1H3FIM1"/>
<dbReference type="CDD" id="cd00156">
    <property type="entry name" value="REC"/>
    <property type="match status" value="1"/>
</dbReference>
<name>A0A1H3FIM1_9EURY</name>
<sequence>MPLSMDAIDVLHVDDDPALVDLVGTYLERESDAIETMTATSPEEGFDRLAAAEIDCVVSDYEMPEIDGLEFLERVRADHPDLPFILFTGKGSEEIASEAIAAGVTDYIPKGGTEQYTVLAHRIENAVEQHRAKRRAERTERRLRELAREAEDLLWMYSGDWEELLFINRAYEELFDRPVAELRDHPRSFLEAVHPDDRDRVRAVLDRVANGAAEEVEYRVITDGGDVRWVSVQSNPIRDSDGNVVRIVGYTHDVTERKRRERRYEAILENSYQFTGLLEPDGTIIEANEALRSFADADRETLVGTPIWETSWCRGDEDAARTTKRTVERARTGETVRDELRIRGRDESRDGQRETIVDVSVRPVLDDDGDVESLVLEGRDVTGRKDSKQELRQQQAFIEQAIDTLEDVFYVVGGDGELRRWNDRLETVTGYGTDEIAGMQAVEFFPSDHRDRIAEAIATTFETGEVEVTADFETKGGDRIPYEFTGARLTGPDGDVRGLVGVGRDLSERRRRERELERAERRYRATFEDPNLLVARLEPDGTLREVNETALDYVEADHADLVGTPFPETPWWSHSSELQADARAWIDRAADGEYVEYEREHIRPDGDTSVVNGAFRPVTDDRGVVTSIVVSAQDVTERREHERELERYAALTRQSRDVYTVIDADGTITYQSESIEAVLGYAPAEMVGDPVLEYVHPDDREPVADAIATLPDRDDSAAKRLTFRMRHADGTWRWLESVGSNETGTVLDGYVVTSRDVTERKRRERELERTNDRLEEFVRMVSHDLRNPLNVLSGSLDLAAETGDAEHIETCREAADRMEDLIDDLLTLARKGRSVDDLDRVDLAAVAAECWATVETDDATLAVDVDGAIRADRTRLRQLLENLFRNAVEHGTDDPAASEDLTVTVDDRPNGFVVEDDGTGFDVADPSRLVERGISTAERDGGLGLAIVENVVNAHGWELDLAASESNGARFEVTDVGMAKEDS</sequence>
<dbReference type="InterPro" id="IPR013655">
    <property type="entry name" value="PAS_fold_3"/>
</dbReference>
<feature type="domain" description="PAC" evidence="11">
    <location>
        <begin position="595"/>
        <end position="647"/>
    </location>
</feature>
<dbReference type="InterPro" id="IPR036890">
    <property type="entry name" value="HATPase_C_sf"/>
</dbReference>
<dbReference type="InterPro" id="IPR013656">
    <property type="entry name" value="PAS_4"/>
</dbReference>
<dbReference type="SUPFAM" id="SSF55874">
    <property type="entry name" value="ATPase domain of HSP90 chaperone/DNA topoisomerase II/histidine kinase"/>
    <property type="match status" value="1"/>
</dbReference>
<protein>
    <recommendedName>
        <fullName evidence="2">histidine kinase</fullName>
        <ecNumber evidence="2">2.7.13.3</ecNumber>
    </recommendedName>
</protein>
<evidence type="ECO:0000259" key="11">
    <source>
        <dbReference type="PROSITE" id="PS50113"/>
    </source>
</evidence>
<feature type="domain" description="PAC" evidence="11">
    <location>
        <begin position="214"/>
        <end position="266"/>
    </location>
</feature>
<dbReference type="Gene3D" id="3.30.565.10">
    <property type="entry name" value="Histidine kinase-like ATPase, C-terminal domain"/>
    <property type="match status" value="1"/>
</dbReference>
<evidence type="ECO:0000256" key="5">
    <source>
        <dbReference type="ARBA" id="ARBA00022777"/>
    </source>
</evidence>
<dbReference type="Proteomes" id="UP000199079">
    <property type="component" value="Unassembled WGS sequence"/>
</dbReference>
<dbReference type="InterPro" id="IPR001789">
    <property type="entry name" value="Sig_transdc_resp-reg_receiver"/>
</dbReference>
<reference evidence="13" key="1">
    <citation type="submission" date="2016-10" db="EMBL/GenBank/DDBJ databases">
        <authorList>
            <person name="Varghese N."/>
            <person name="Submissions S."/>
        </authorList>
    </citation>
    <scope>NUCLEOTIDE SEQUENCE [LARGE SCALE GENOMIC DNA]</scope>
    <source>
        <strain evidence="13">DC30,IBRC 10041,KCTC 4046</strain>
    </source>
</reference>
<evidence type="ECO:0000259" key="9">
    <source>
        <dbReference type="PROSITE" id="PS50110"/>
    </source>
</evidence>
<dbReference type="PROSITE" id="PS50112">
    <property type="entry name" value="PAS"/>
    <property type="match status" value="3"/>
</dbReference>
<evidence type="ECO:0000313" key="12">
    <source>
        <dbReference type="EMBL" id="SDX90607.1"/>
    </source>
</evidence>
<dbReference type="PANTHER" id="PTHR43304:SF1">
    <property type="entry name" value="PAC DOMAIN-CONTAINING PROTEIN"/>
    <property type="match status" value="1"/>
</dbReference>
<dbReference type="InterPro" id="IPR005467">
    <property type="entry name" value="His_kinase_dom"/>
</dbReference>
<dbReference type="SMART" id="SM00448">
    <property type="entry name" value="REC"/>
    <property type="match status" value="1"/>
</dbReference>
<comment type="catalytic activity">
    <reaction evidence="1">
        <text>ATP + protein L-histidine = ADP + protein N-phospho-L-histidine.</text>
        <dbReference type="EC" id="2.7.13.3"/>
    </reaction>
</comment>
<proteinExistence type="predicted"/>
<dbReference type="GO" id="GO:0000155">
    <property type="term" value="F:phosphorelay sensor kinase activity"/>
    <property type="evidence" value="ECO:0007669"/>
    <property type="project" value="InterPro"/>
</dbReference>
<dbReference type="SUPFAM" id="SSF52172">
    <property type="entry name" value="CheY-like"/>
    <property type="match status" value="1"/>
</dbReference>
<dbReference type="Pfam" id="PF00072">
    <property type="entry name" value="Response_reg"/>
    <property type="match status" value="1"/>
</dbReference>
<dbReference type="Pfam" id="PF08448">
    <property type="entry name" value="PAS_4"/>
    <property type="match status" value="3"/>
</dbReference>
<dbReference type="Pfam" id="PF08447">
    <property type="entry name" value="PAS_3"/>
    <property type="match status" value="2"/>
</dbReference>
<dbReference type="SUPFAM" id="SSF55785">
    <property type="entry name" value="PYP-like sensor domain (PAS domain)"/>
    <property type="match status" value="5"/>
</dbReference>
<dbReference type="CDD" id="cd00130">
    <property type="entry name" value="PAS"/>
    <property type="match status" value="5"/>
</dbReference>
<evidence type="ECO:0000256" key="3">
    <source>
        <dbReference type="ARBA" id="ARBA00022553"/>
    </source>
</evidence>
<keyword evidence="4" id="KW-0808">Transferase</keyword>
<dbReference type="Gene3D" id="1.10.287.130">
    <property type="match status" value="1"/>
</dbReference>
<dbReference type="PROSITE" id="PS50110">
    <property type="entry name" value="RESPONSE_REGULATORY"/>
    <property type="match status" value="1"/>
</dbReference>
<dbReference type="EMBL" id="FNPC01000002">
    <property type="protein sequence ID" value="SDX90607.1"/>
    <property type="molecule type" value="Genomic_DNA"/>
</dbReference>
<dbReference type="SUPFAM" id="SSF47384">
    <property type="entry name" value="Homodimeric domain of signal transducing histidine kinase"/>
    <property type="match status" value="1"/>
</dbReference>
<dbReference type="InterPro" id="IPR035965">
    <property type="entry name" value="PAS-like_dom_sf"/>
</dbReference>
<keyword evidence="7" id="KW-0175">Coiled coil</keyword>
<dbReference type="SMART" id="SM00388">
    <property type="entry name" value="HisKA"/>
    <property type="match status" value="1"/>
</dbReference>
<feature type="domain" description="Response regulatory" evidence="9">
    <location>
        <begin position="9"/>
        <end position="125"/>
    </location>
</feature>
<evidence type="ECO:0000256" key="1">
    <source>
        <dbReference type="ARBA" id="ARBA00000085"/>
    </source>
</evidence>
<dbReference type="InterPro" id="IPR001610">
    <property type="entry name" value="PAC"/>
</dbReference>
<feature type="coiled-coil region" evidence="7">
    <location>
        <begin position="120"/>
        <end position="156"/>
    </location>
</feature>
<evidence type="ECO:0000313" key="13">
    <source>
        <dbReference type="Proteomes" id="UP000199079"/>
    </source>
</evidence>
<feature type="domain" description="PAC" evidence="11">
    <location>
        <begin position="336"/>
        <end position="393"/>
    </location>
</feature>
<keyword evidence="5" id="KW-0418">Kinase</keyword>
<dbReference type="PANTHER" id="PTHR43304">
    <property type="entry name" value="PHYTOCHROME-LIKE PROTEIN CPH1"/>
    <property type="match status" value="1"/>
</dbReference>
<dbReference type="SMART" id="SM00086">
    <property type="entry name" value="PAC"/>
    <property type="match status" value="5"/>
</dbReference>
<dbReference type="CDD" id="cd00082">
    <property type="entry name" value="HisKA"/>
    <property type="match status" value="1"/>
</dbReference>
<evidence type="ECO:0000259" key="10">
    <source>
        <dbReference type="PROSITE" id="PS50112"/>
    </source>
</evidence>
<feature type="domain" description="PAC" evidence="11">
    <location>
        <begin position="462"/>
        <end position="518"/>
    </location>
</feature>